<feature type="region of interest" description="Disordered" evidence="1">
    <location>
        <begin position="192"/>
        <end position="234"/>
    </location>
</feature>
<comment type="caution">
    <text evidence="2">The sequence shown here is derived from an EMBL/GenBank/DDBJ whole genome shotgun (WGS) entry which is preliminary data.</text>
</comment>
<feature type="compositionally biased region" description="Polar residues" evidence="1">
    <location>
        <begin position="192"/>
        <end position="215"/>
    </location>
</feature>
<accession>A0AAD5TZB4</accession>
<gene>
    <name evidence="2" type="ORF">HK099_005317</name>
</gene>
<proteinExistence type="predicted"/>
<name>A0AAD5TZB4_9FUNG</name>
<evidence type="ECO:0000313" key="3">
    <source>
        <dbReference type="Proteomes" id="UP001211065"/>
    </source>
</evidence>
<dbReference type="Proteomes" id="UP001211065">
    <property type="component" value="Unassembled WGS sequence"/>
</dbReference>
<organism evidence="2 3">
    <name type="scientific">Clydaea vesicula</name>
    <dbReference type="NCBI Taxonomy" id="447962"/>
    <lineage>
        <taxon>Eukaryota</taxon>
        <taxon>Fungi</taxon>
        <taxon>Fungi incertae sedis</taxon>
        <taxon>Chytridiomycota</taxon>
        <taxon>Chytridiomycota incertae sedis</taxon>
        <taxon>Chytridiomycetes</taxon>
        <taxon>Lobulomycetales</taxon>
        <taxon>Lobulomycetaceae</taxon>
        <taxon>Clydaea</taxon>
    </lineage>
</organism>
<dbReference type="AlphaFoldDB" id="A0AAD5TZB4"/>
<reference evidence="2" key="1">
    <citation type="submission" date="2020-05" db="EMBL/GenBank/DDBJ databases">
        <title>Phylogenomic resolution of chytrid fungi.</title>
        <authorList>
            <person name="Stajich J.E."/>
            <person name="Amses K."/>
            <person name="Simmons R."/>
            <person name="Seto K."/>
            <person name="Myers J."/>
            <person name="Bonds A."/>
            <person name="Quandt C.A."/>
            <person name="Barry K."/>
            <person name="Liu P."/>
            <person name="Grigoriev I."/>
            <person name="Longcore J.E."/>
            <person name="James T.Y."/>
        </authorList>
    </citation>
    <scope>NUCLEOTIDE SEQUENCE</scope>
    <source>
        <strain evidence="2">JEL0476</strain>
    </source>
</reference>
<protein>
    <submittedName>
        <fullName evidence="2">Uncharacterized protein</fullName>
    </submittedName>
</protein>
<keyword evidence="3" id="KW-1185">Reference proteome</keyword>
<sequence>MDVLLNQLNEFKEISEILNEQQHFLVERYVCRNCKVKTSLPKTIQNNIHSQFFVFENVNNLFKKFLIKLNSLNSTKKLGSDFELKKFYEEFLAEFLPNPILKKSCSFPFNMDLFSFLSQKLDDDKCGFTFNEIDIPTVVQFPLPVANEEHQFKLRNKGNVNNNDDPLTSIEKIMDPITVKSHSALENSIAKSLEPTSSLEQKPFSSFETSSNAGSSPPEVTFDEPGAHHSLPQNGIPKLEADVIKPALNSNPVKKSVSGVDLISFEDVISSVDVDSTKTGGADKKRKDVGKDSLSHIQEQEVMERNLGTLQQPLNCQVNCQVNATKKLKEMKSTYDSGLDFNLLGANAIAGTTSSEKKVYKAEQNILEKSSSSSIKSDDKISNIKHCEKSNDFKTTAKQEPQKGCNKEVENNPIESEVKNGIVRSVKELEKKKAFNPFAALDSVYLSSSTTQPRNSKTLATLSSNWSSSNSIEYLYAGCNPTSTTSATAITKNATVWNSSDASETLVHSRSVQHVTKTLPPTFYDPPTAVFEKSMFPSTRITHPRRRRADAEANNFYKMSYEGIYDHSSTDEKAMNNGIFGSVKGLFGY</sequence>
<evidence type="ECO:0000313" key="2">
    <source>
        <dbReference type="EMBL" id="KAJ3217833.1"/>
    </source>
</evidence>
<dbReference type="EMBL" id="JADGJW010000408">
    <property type="protein sequence ID" value="KAJ3217833.1"/>
    <property type="molecule type" value="Genomic_DNA"/>
</dbReference>
<evidence type="ECO:0000256" key="1">
    <source>
        <dbReference type="SAM" id="MobiDB-lite"/>
    </source>
</evidence>